<dbReference type="AlphaFoldDB" id="A0AAE4UZN5"/>
<keyword evidence="1" id="KW-0436">Ligase</keyword>
<sequence length="448" mass="50356">METEFDDPTGAVDVAGTDGRFLEPLVELASRAEIEAEQERRVLELVDYAWTNSGFYREFWGAAGVTPADITSIADFSERIPLVTKDDIRSYRDRTGDSFGGLLCVPSTQLTSVVTSSGTSGEPELMAEVWDEIPPIPAVCLRDMWQWGLRPGDRVIAASGTFKNYWDTLYSAMGVIPVYVDSWIGNGERLLEIIHRYEVSYVQLVMPLLRELESLEAKYDMRKMLSSLKFAAFAGQPMGDALRRKVTEDWDVRIAMYTSAGDCGLAWEGTDRDGMYLWEDTILPEVIDPLSLRGVDDNEIGELVCTDFDNRVAPYIRFRSGDLVRRTRSTSSLGRNHSRMWVIGRMGDQILVAGKPVVVSEVWRILESLPETSDGLFQIIKHSSTMDRLRIRVGYAPEVTGDPSELETRIVRVLESSLGLEIDLHLMTSDEIFTYCSSVAKFPRVAKQ</sequence>
<dbReference type="InterPro" id="IPR042099">
    <property type="entry name" value="ANL_N_sf"/>
</dbReference>
<name>A0AAE4UZN5_9NOCA</name>
<gene>
    <name evidence="1" type="ORF">R4315_14620</name>
</gene>
<dbReference type="SUPFAM" id="SSF56801">
    <property type="entry name" value="Acetyl-CoA synthetase-like"/>
    <property type="match status" value="1"/>
</dbReference>
<dbReference type="Gene3D" id="3.30.300.30">
    <property type="match status" value="1"/>
</dbReference>
<organism evidence="1 2">
    <name type="scientific">Rhodococcus oxybenzonivorans</name>
    <dbReference type="NCBI Taxonomy" id="1990687"/>
    <lineage>
        <taxon>Bacteria</taxon>
        <taxon>Bacillati</taxon>
        <taxon>Actinomycetota</taxon>
        <taxon>Actinomycetes</taxon>
        <taxon>Mycobacteriales</taxon>
        <taxon>Nocardiaceae</taxon>
        <taxon>Rhodococcus</taxon>
    </lineage>
</organism>
<comment type="caution">
    <text evidence="1">The sequence shown here is derived from an EMBL/GenBank/DDBJ whole genome shotgun (WGS) entry which is preliminary data.</text>
</comment>
<dbReference type="Gene3D" id="3.40.50.12780">
    <property type="entry name" value="N-terminal domain of ligase-like"/>
    <property type="match status" value="1"/>
</dbReference>
<dbReference type="InterPro" id="IPR045851">
    <property type="entry name" value="AMP-bd_C_sf"/>
</dbReference>
<protein>
    <submittedName>
        <fullName evidence="1">Phenylacetate--CoA ligase family protein</fullName>
    </submittedName>
</protein>
<dbReference type="GO" id="GO:0016874">
    <property type="term" value="F:ligase activity"/>
    <property type="evidence" value="ECO:0007669"/>
    <property type="project" value="UniProtKB-KW"/>
</dbReference>
<dbReference type="PANTHER" id="PTHR43845">
    <property type="entry name" value="BLR5969 PROTEIN"/>
    <property type="match status" value="1"/>
</dbReference>
<proteinExistence type="predicted"/>
<dbReference type="EMBL" id="JAWLUP010000031">
    <property type="protein sequence ID" value="MDV7265765.1"/>
    <property type="molecule type" value="Genomic_DNA"/>
</dbReference>
<evidence type="ECO:0000313" key="2">
    <source>
        <dbReference type="Proteomes" id="UP001185863"/>
    </source>
</evidence>
<accession>A0AAE4UZN5</accession>
<dbReference type="RefSeq" id="WP_317743472.1">
    <property type="nucleotide sequence ID" value="NZ_JAWLUP010000031.1"/>
</dbReference>
<dbReference type="Proteomes" id="UP001185863">
    <property type="component" value="Unassembled WGS sequence"/>
</dbReference>
<reference evidence="1" key="1">
    <citation type="submission" date="2023-10" db="EMBL/GenBank/DDBJ databases">
        <title>Development of a sustainable strategy for remediation of hydrocarbon-contaminated territories based on the waste exchange concept.</title>
        <authorList>
            <person name="Krivoruchko A."/>
        </authorList>
    </citation>
    <scope>NUCLEOTIDE SEQUENCE</scope>
    <source>
        <strain evidence="1">IEGM 68</strain>
    </source>
</reference>
<evidence type="ECO:0000313" key="1">
    <source>
        <dbReference type="EMBL" id="MDV7265765.1"/>
    </source>
</evidence>
<dbReference type="PANTHER" id="PTHR43845:SF1">
    <property type="entry name" value="BLR5969 PROTEIN"/>
    <property type="match status" value="1"/>
</dbReference>